<protein>
    <recommendedName>
        <fullName evidence="3">Sel1 repeat family protein</fullName>
    </recommendedName>
</protein>
<comment type="caution">
    <text evidence="1">The sequence shown here is derived from an EMBL/GenBank/DDBJ whole genome shotgun (WGS) entry which is preliminary data.</text>
</comment>
<dbReference type="AlphaFoldDB" id="A0A1V3J346"/>
<proteinExistence type="predicted"/>
<dbReference type="PROSITE" id="PS51257">
    <property type="entry name" value="PROKAR_LIPOPROTEIN"/>
    <property type="match status" value="1"/>
</dbReference>
<dbReference type="SUPFAM" id="SSF81901">
    <property type="entry name" value="HCP-like"/>
    <property type="match status" value="1"/>
</dbReference>
<evidence type="ECO:0000313" key="1">
    <source>
        <dbReference type="EMBL" id="OOF49519.1"/>
    </source>
</evidence>
<dbReference type="RefSeq" id="WP_077477859.1">
    <property type="nucleotide sequence ID" value="NZ_MLHL01000015.1"/>
</dbReference>
<sequence>MKTFIPILMLSVILIGCSSPSSKLTKKQDSFIAEGEEYLRQNDLVNAERSFRLASKNGNPAGIVGLGLIAHQQGNLQQEEYYYRQAYDRGFLFAGYKLAKFYMQTLSPRNCQLGIHYLVEAGFRGNIDALDSLKNEFGSYPSNLHDFRKHSHLVVIPSAALVDKLNRDKAGSGDILAQNIINSLLQKCQTRDWSL</sequence>
<reference evidence="1 2" key="1">
    <citation type="submission" date="2016-10" db="EMBL/GenBank/DDBJ databases">
        <title>Rodentibacter gen. nov. and new species.</title>
        <authorList>
            <person name="Christensen H."/>
        </authorList>
    </citation>
    <scope>NUCLEOTIDE SEQUENCE [LARGE SCALE GENOMIC DNA]</scope>
    <source>
        <strain evidence="1 2">H1987082031</strain>
    </source>
</reference>
<name>A0A1V3J346_9PAST</name>
<evidence type="ECO:0000313" key="2">
    <source>
        <dbReference type="Proteomes" id="UP000189161"/>
    </source>
</evidence>
<dbReference type="Gene3D" id="1.25.40.10">
    <property type="entry name" value="Tetratricopeptide repeat domain"/>
    <property type="match status" value="1"/>
</dbReference>
<dbReference type="InterPro" id="IPR011990">
    <property type="entry name" value="TPR-like_helical_dom_sf"/>
</dbReference>
<organism evidence="1 2">
    <name type="scientific">Rodentibacter trehalosifermentans</name>
    <dbReference type="NCBI Taxonomy" id="1908263"/>
    <lineage>
        <taxon>Bacteria</taxon>
        <taxon>Pseudomonadati</taxon>
        <taxon>Pseudomonadota</taxon>
        <taxon>Gammaproteobacteria</taxon>
        <taxon>Pasteurellales</taxon>
        <taxon>Pasteurellaceae</taxon>
        <taxon>Rodentibacter</taxon>
    </lineage>
</organism>
<accession>A0A1V3J346</accession>
<dbReference type="Proteomes" id="UP000189161">
    <property type="component" value="Unassembled WGS sequence"/>
</dbReference>
<gene>
    <name evidence="1" type="ORF">BKK52_03125</name>
</gene>
<evidence type="ECO:0008006" key="3">
    <source>
        <dbReference type="Google" id="ProtNLM"/>
    </source>
</evidence>
<keyword evidence="2" id="KW-1185">Reference proteome</keyword>
<dbReference type="EMBL" id="MLHL01000015">
    <property type="protein sequence ID" value="OOF49519.1"/>
    <property type="molecule type" value="Genomic_DNA"/>
</dbReference>